<name>A0A059XVC1_9BACT</name>
<organism evidence="2 3">
    <name type="scientific">Leptospirillum ferriphilum YSK</name>
    <dbReference type="NCBI Taxonomy" id="1441628"/>
    <lineage>
        <taxon>Bacteria</taxon>
        <taxon>Pseudomonadati</taxon>
        <taxon>Nitrospirota</taxon>
        <taxon>Nitrospiria</taxon>
        <taxon>Nitrospirales</taxon>
        <taxon>Nitrospiraceae</taxon>
        <taxon>Leptospirillum</taxon>
    </lineage>
</organism>
<proteinExistence type="predicted"/>
<dbReference type="SUPFAM" id="SSF101874">
    <property type="entry name" value="YceI-like"/>
    <property type="match status" value="1"/>
</dbReference>
<dbReference type="OrthoDB" id="9811006at2"/>
<dbReference type="EMBL" id="CP007243">
    <property type="protein sequence ID" value="AIA30778.1"/>
    <property type="molecule type" value="Genomic_DNA"/>
</dbReference>
<keyword evidence="3" id="KW-1185">Reference proteome</keyword>
<dbReference type="PANTHER" id="PTHR34406">
    <property type="entry name" value="PROTEIN YCEI"/>
    <property type="match status" value="1"/>
</dbReference>
<feature type="domain" description="Lipid/polyisoprenoid-binding YceI-like" evidence="1">
    <location>
        <begin position="49"/>
        <end position="214"/>
    </location>
</feature>
<evidence type="ECO:0000313" key="2">
    <source>
        <dbReference type="EMBL" id="AIA30778.1"/>
    </source>
</evidence>
<accession>A0A059XVC1</accession>
<dbReference type="KEGG" id="lfp:Y981_08440"/>
<dbReference type="PANTHER" id="PTHR34406:SF1">
    <property type="entry name" value="PROTEIN YCEI"/>
    <property type="match status" value="1"/>
</dbReference>
<sequence length="218" mass="23871">MHSSVRSRRSGRFFAGLLCSLSFLLWTFGHLTAATASPYKTGHGNPSGLYRIDPDHSSVVFAVGHAGVGTVIGRFDTIRGHYRLDPGNVDVKIDILSKSVDTNHAKRDKDLRGPDFLDSKTFPHIRFVATTYKKTGKMSGVLTGKLTIRGKTRTVSLHVREVGAADVSALPKPWGGYLTGYDAEGVIHRKDFGITTYPSMIGDTVHLYIDVEGVRVQK</sequence>
<dbReference type="RefSeq" id="WP_038507227.1">
    <property type="nucleotide sequence ID" value="NZ_CP007243.1"/>
</dbReference>
<evidence type="ECO:0000259" key="1">
    <source>
        <dbReference type="SMART" id="SM00867"/>
    </source>
</evidence>
<dbReference type="AlphaFoldDB" id="A0A059XVC1"/>
<dbReference type="SMART" id="SM00867">
    <property type="entry name" value="YceI"/>
    <property type="match status" value="1"/>
</dbReference>
<dbReference type="Gene3D" id="2.40.128.110">
    <property type="entry name" value="Lipid/polyisoprenoid-binding, YceI-like"/>
    <property type="match status" value="1"/>
</dbReference>
<dbReference type="InterPro" id="IPR007372">
    <property type="entry name" value="Lipid/polyisoprenoid-bd_YceI"/>
</dbReference>
<gene>
    <name evidence="2" type="ORF">Y981_08440</name>
</gene>
<evidence type="ECO:0000313" key="3">
    <source>
        <dbReference type="Proteomes" id="UP000027059"/>
    </source>
</evidence>
<dbReference type="InterPro" id="IPR036761">
    <property type="entry name" value="TTHA0802/YceI-like_sf"/>
</dbReference>
<reference evidence="3" key="1">
    <citation type="submission" date="2014-02" db="EMBL/GenBank/DDBJ databases">
        <title>Complete genome sequence and comparative genomic analysis of the nitrogen-fixing bacterium Leptospirillum ferriphilum YSK.</title>
        <authorList>
            <person name="Guo X."/>
            <person name="Yin H."/>
            <person name="Liang Y."/>
            <person name="Hu Q."/>
            <person name="Ma L."/>
            <person name="Xiao Y."/>
            <person name="Zhang X."/>
            <person name="Qiu G."/>
            <person name="Liu X."/>
        </authorList>
    </citation>
    <scope>NUCLEOTIDE SEQUENCE [LARGE SCALE GENOMIC DNA]</scope>
    <source>
        <strain evidence="3">YSK</strain>
    </source>
</reference>
<dbReference type="Proteomes" id="UP000027059">
    <property type="component" value="Chromosome"/>
</dbReference>
<protein>
    <recommendedName>
        <fullName evidence="1">Lipid/polyisoprenoid-binding YceI-like domain-containing protein</fullName>
    </recommendedName>
</protein>
<dbReference type="HOGENOM" id="CLU_071003_1_1_0"/>
<dbReference type="Pfam" id="PF04264">
    <property type="entry name" value="YceI"/>
    <property type="match status" value="1"/>
</dbReference>
<reference evidence="2 3" key="2">
    <citation type="journal article" date="2015" name="Biomed. Res. Int.">
        <title>Effects of Arsenite Resistance on the Growth and Functional Gene Expression of Leptospirillum ferriphilum and Acidithiobacillus thiooxidans in Pure Culture and Coculture.</title>
        <authorList>
            <person name="Jiang H."/>
            <person name="Liang Y."/>
            <person name="Yin H."/>
            <person name="Xiao Y."/>
            <person name="Guo X."/>
            <person name="Xu Y."/>
            <person name="Hu Q."/>
            <person name="Liu H."/>
            <person name="Liu X."/>
        </authorList>
    </citation>
    <scope>NUCLEOTIDE SEQUENCE [LARGE SCALE GENOMIC DNA]</scope>
    <source>
        <strain evidence="2 3">YSK</strain>
    </source>
</reference>